<evidence type="ECO:0000259" key="1">
    <source>
        <dbReference type="Pfam" id="PF04127"/>
    </source>
</evidence>
<organism evidence="2">
    <name type="scientific">marine metagenome</name>
    <dbReference type="NCBI Taxonomy" id="408172"/>
    <lineage>
        <taxon>unclassified sequences</taxon>
        <taxon>metagenomes</taxon>
        <taxon>ecological metagenomes</taxon>
    </lineage>
</organism>
<feature type="non-terminal residue" evidence="2">
    <location>
        <position position="222"/>
    </location>
</feature>
<proteinExistence type="predicted"/>
<dbReference type="EMBL" id="UINC01096257">
    <property type="protein sequence ID" value="SVC52997.1"/>
    <property type="molecule type" value="Genomic_DNA"/>
</dbReference>
<dbReference type="GO" id="GO:0015937">
    <property type="term" value="P:coenzyme A biosynthetic process"/>
    <property type="evidence" value="ECO:0007669"/>
    <property type="project" value="UniProtKB-ARBA"/>
</dbReference>
<dbReference type="Gene3D" id="3.40.50.10300">
    <property type="entry name" value="CoaB-like"/>
    <property type="match status" value="1"/>
</dbReference>
<gene>
    <name evidence="2" type="ORF">METZ01_LOCUS305851</name>
</gene>
<accession>A0A382MYR8</accession>
<dbReference type="Pfam" id="PF04127">
    <property type="entry name" value="DFP"/>
    <property type="match status" value="1"/>
</dbReference>
<reference evidence="2" key="1">
    <citation type="submission" date="2018-05" db="EMBL/GenBank/DDBJ databases">
        <authorList>
            <person name="Lanie J.A."/>
            <person name="Ng W.-L."/>
            <person name="Kazmierczak K.M."/>
            <person name="Andrzejewski T.M."/>
            <person name="Davidsen T.M."/>
            <person name="Wayne K.J."/>
            <person name="Tettelin H."/>
            <person name="Glass J.I."/>
            <person name="Rusch D."/>
            <person name="Podicherti R."/>
            <person name="Tsui H.-C.T."/>
            <person name="Winkler M.E."/>
        </authorList>
    </citation>
    <scope>NUCLEOTIDE SEQUENCE</scope>
</reference>
<name>A0A382MYR8_9ZZZZ</name>
<evidence type="ECO:0000313" key="2">
    <source>
        <dbReference type="EMBL" id="SVC52997.1"/>
    </source>
</evidence>
<dbReference type="AlphaFoldDB" id="A0A382MYR8"/>
<sequence length="222" mass="24278">MYLPERFDIIASLSFNVTKASSIRCLVTAGPTREWLDPVRFLSNPSTGKMGFAVVDAARERGWEVDLISGPVTLDVKSGVRQTFVETADEMLAACLDLFPSCDFMIMAAAVCDHKPALVAKSKLKKGEMSTILELEQTPDILAELGRRKASGQNLVGFAAETNDCLSNGERKLREKNLDWIVVNDVSLPECGFASDFNEVTLLGRNGEIVPIDLAPKLEVAR</sequence>
<dbReference type="GO" id="GO:0003824">
    <property type="term" value="F:catalytic activity"/>
    <property type="evidence" value="ECO:0007669"/>
    <property type="project" value="UniProtKB-ARBA"/>
</dbReference>
<dbReference type="InterPro" id="IPR035929">
    <property type="entry name" value="CoaB-like_sf"/>
</dbReference>
<dbReference type="SUPFAM" id="SSF102645">
    <property type="entry name" value="CoaB-like"/>
    <property type="match status" value="1"/>
</dbReference>
<feature type="domain" description="DNA/pantothenate metabolism flavoprotein C-terminal" evidence="1">
    <location>
        <begin position="24"/>
        <end position="222"/>
    </location>
</feature>
<dbReference type="InterPro" id="IPR007085">
    <property type="entry name" value="DNA/pantothenate-metab_flavo_C"/>
</dbReference>
<protein>
    <recommendedName>
        <fullName evidence="1">DNA/pantothenate metabolism flavoprotein C-terminal domain-containing protein</fullName>
    </recommendedName>
</protein>